<dbReference type="Gene3D" id="1.10.10.10">
    <property type="entry name" value="Winged helix-like DNA-binding domain superfamily/Winged helix DNA-binding domain"/>
    <property type="match status" value="1"/>
</dbReference>
<dbReference type="RefSeq" id="WP_007737543.1">
    <property type="nucleotide sequence ID" value="NZ_AOMF01000071.1"/>
</dbReference>
<proteinExistence type="predicted"/>
<name>M0NHY5_9EURY</name>
<dbReference type="Proteomes" id="UP000011680">
    <property type="component" value="Unassembled WGS sequence"/>
</dbReference>
<sequence>MTRTDRYILDLLDQPGVVVTPKAIWLSLRHMHGNDIAPSKQQISRRLRNELSEHGLVHQPFAGEERGYYAITELGERFLHDSDAEPEEFVADMDGSE</sequence>
<protein>
    <recommendedName>
        <fullName evidence="3">Phage PhiH1 repressor protein</fullName>
    </recommendedName>
</protein>
<comment type="caution">
    <text evidence="1">The sequence shown here is derived from an EMBL/GenBank/DDBJ whole genome shotgun (WGS) entry which is preliminary data.</text>
</comment>
<evidence type="ECO:0000313" key="1">
    <source>
        <dbReference type="EMBL" id="EMA56275.1"/>
    </source>
</evidence>
<organism evidence="1 2">
    <name type="scientific">Halococcus thailandensis JCM 13552</name>
    <dbReference type="NCBI Taxonomy" id="1227457"/>
    <lineage>
        <taxon>Archaea</taxon>
        <taxon>Methanobacteriati</taxon>
        <taxon>Methanobacteriota</taxon>
        <taxon>Stenosarchaea group</taxon>
        <taxon>Halobacteria</taxon>
        <taxon>Halobacteriales</taxon>
        <taxon>Halococcaceae</taxon>
        <taxon>Halococcus</taxon>
    </lineage>
</organism>
<dbReference type="EMBL" id="AOMF01000071">
    <property type="protein sequence ID" value="EMA56275.1"/>
    <property type="molecule type" value="Genomic_DNA"/>
</dbReference>
<dbReference type="InterPro" id="IPR036388">
    <property type="entry name" value="WH-like_DNA-bd_sf"/>
</dbReference>
<evidence type="ECO:0000313" key="2">
    <source>
        <dbReference type="Proteomes" id="UP000011680"/>
    </source>
</evidence>
<dbReference type="SUPFAM" id="SSF46785">
    <property type="entry name" value="Winged helix' DNA-binding domain"/>
    <property type="match status" value="1"/>
</dbReference>
<accession>M0NHY5</accession>
<dbReference type="PATRIC" id="fig|1227457.3.peg.558"/>
<dbReference type="AlphaFoldDB" id="M0NHY5"/>
<gene>
    <name evidence="1" type="ORF">C451_03154</name>
</gene>
<keyword evidence="2" id="KW-1185">Reference proteome</keyword>
<dbReference type="InterPro" id="IPR036390">
    <property type="entry name" value="WH_DNA-bd_sf"/>
</dbReference>
<reference evidence="1 2" key="1">
    <citation type="journal article" date="2014" name="PLoS Genet.">
        <title>Phylogenetically driven sequencing of extremely halophilic archaea reveals strategies for static and dynamic osmo-response.</title>
        <authorList>
            <person name="Becker E.A."/>
            <person name="Seitzer P.M."/>
            <person name="Tritt A."/>
            <person name="Larsen D."/>
            <person name="Krusor M."/>
            <person name="Yao A.I."/>
            <person name="Wu D."/>
            <person name="Madern D."/>
            <person name="Eisen J.A."/>
            <person name="Darling A.E."/>
            <person name="Facciotti M.T."/>
        </authorList>
    </citation>
    <scope>NUCLEOTIDE SEQUENCE [LARGE SCALE GENOMIC DNA]</scope>
    <source>
        <strain evidence="1 2">JCM 13552</strain>
    </source>
</reference>
<evidence type="ECO:0008006" key="3">
    <source>
        <dbReference type="Google" id="ProtNLM"/>
    </source>
</evidence>
<dbReference type="OrthoDB" id="285635at2157"/>